<reference evidence="1 2" key="1">
    <citation type="journal article" date="2022" name="bioRxiv">
        <title>Genomics of Preaxostyla Flagellates Illuminates Evolutionary Transitions and the Path Towards Mitochondrial Loss.</title>
        <authorList>
            <person name="Novak L.V.F."/>
            <person name="Treitli S.C."/>
            <person name="Pyrih J."/>
            <person name="Halakuc P."/>
            <person name="Pipaliya S.V."/>
            <person name="Vacek V."/>
            <person name="Brzon O."/>
            <person name="Soukal P."/>
            <person name="Eme L."/>
            <person name="Dacks J.B."/>
            <person name="Karnkowska A."/>
            <person name="Elias M."/>
            <person name="Hampl V."/>
        </authorList>
    </citation>
    <scope>NUCLEOTIDE SEQUENCE [LARGE SCALE GENOMIC DNA]</scope>
    <source>
        <strain evidence="1">NAU3</strain>
        <tissue evidence="1">Gut</tissue>
    </source>
</reference>
<protein>
    <submittedName>
        <fullName evidence="1">Uncharacterized protein</fullName>
    </submittedName>
</protein>
<evidence type="ECO:0000313" key="1">
    <source>
        <dbReference type="EMBL" id="KAK2961697.1"/>
    </source>
</evidence>
<evidence type="ECO:0000313" key="2">
    <source>
        <dbReference type="Proteomes" id="UP001281761"/>
    </source>
</evidence>
<organism evidence="1 2">
    <name type="scientific">Blattamonas nauphoetae</name>
    <dbReference type="NCBI Taxonomy" id="2049346"/>
    <lineage>
        <taxon>Eukaryota</taxon>
        <taxon>Metamonada</taxon>
        <taxon>Preaxostyla</taxon>
        <taxon>Oxymonadida</taxon>
        <taxon>Blattamonas</taxon>
    </lineage>
</organism>
<name>A0ABQ9YD57_9EUKA</name>
<accession>A0ABQ9YD57</accession>
<dbReference type="Proteomes" id="UP001281761">
    <property type="component" value="Unassembled WGS sequence"/>
</dbReference>
<sequence length="544" mass="59525">MALEGPNPSVVSNQFNRMETKSQVHFGGGSLSNMHRVVIEGWDDAHSLKLDIVGVIYSDSEESRHPLINTPKHPVTLQNCHFNTTDEVRRPANFEVPLVSFSSTVHTVNVLTLKLELEGQTTKTRIVVIDHILFCVWTRSARHHNGTAHLVRFCEVRGHHTDSSWEIVAGHPTADEESKHPECETDGLRCSTLSLTACDNGTPTMTSLSETCLSLADVADGASLSSAVVLRLFSTFSSDTASLFSSVSSNAIGSLIFVVSVDISSTAQFAPFVLLETTMESLPSRLFTEEATLNVDANVEDHPNCELPQLSCRTLEIDFASLKATKSHRGHHRVCVCSRRTNFSLPSIPAFLNLRFCSAGLGDIDTGRAPLPSHCFHMPFANTHAVVVSSRWGEWSADFWGVWDSPLHPLGFDGMHILCGRMLFPRSVVYRAVICFGGRSQDSDTGWTKECKVSGDGAYCDGAIAFENGSLSTHTYSPQCTPALILTPHRVDCLASGDCDVDIRANAEWCGECRRNTFPSHQNTTCEFGELMANKELGRHGSVG</sequence>
<comment type="caution">
    <text evidence="1">The sequence shown here is derived from an EMBL/GenBank/DDBJ whole genome shotgun (WGS) entry which is preliminary data.</text>
</comment>
<gene>
    <name evidence="1" type="ORF">BLNAU_3134</name>
</gene>
<proteinExistence type="predicted"/>
<dbReference type="EMBL" id="JARBJD010000014">
    <property type="protein sequence ID" value="KAK2961697.1"/>
    <property type="molecule type" value="Genomic_DNA"/>
</dbReference>
<keyword evidence="2" id="KW-1185">Reference proteome</keyword>